<evidence type="ECO:0000313" key="3">
    <source>
        <dbReference type="EMBL" id="CAL6001525.1"/>
    </source>
</evidence>
<keyword evidence="1 2" id="KW-0812">Transmembrane</keyword>
<keyword evidence="1" id="KW-1133">Transmembrane helix</keyword>
<keyword evidence="4" id="KW-1185">Reference proteome</keyword>
<feature type="transmembrane region" description="Helical" evidence="1">
    <location>
        <begin position="241"/>
        <end position="260"/>
    </location>
</feature>
<proteinExistence type="predicted"/>
<evidence type="ECO:0000256" key="1">
    <source>
        <dbReference type="SAM" id="Phobius"/>
    </source>
</evidence>
<accession>A0AA86UU13</accession>
<evidence type="ECO:0000313" key="4">
    <source>
        <dbReference type="Proteomes" id="UP001642409"/>
    </source>
</evidence>
<dbReference type="EMBL" id="CAXDID020000044">
    <property type="protein sequence ID" value="CAL6001525.1"/>
    <property type="molecule type" value="Genomic_DNA"/>
</dbReference>
<feature type="transmembrane region" description="Helical" evidence="1">
    <location>
        <begin position="204"/>
        <end position="221"/>
    </location>
</feature>
<keyword evidence="1" id="KW-0472">Membrane</keyword>
<feature type="transmembrane region" description="Helical" evidence="1">
    <location>
        <begin position="20"/>
        <end position="43"/>
    </location>
</feature>
<feature type="transmembrane region" description="Helical" evidence="1">
    <location>
        <begin position="168"/>
        <end position="192"/>
    </location>
</feature>
<feature type="transmembrane region" description="Helical" evidence="1">
    <location>
        <begin position="131"/>
        <end position="153"/>
    </location>
</feature>
<dbReference type="Proteomes" id="UP001642409">
    <property type="component" value="Unassembled WGS sequence"/>
</dbReference>
<feature type="transmembrane region" description="Helical" evidence="1">
    <location>
        <begin position="93"/>
        <end position="110"/>
    </location>
</feature>
<organism evidence="2">
    <name type="scientific">Hexamita inflata</name>
    <dbReference type="NCBI Taxonomy" id="28002"/>
    <lineage>
        <taxon>Eukaryota</taxon>
        <taxon>Metamonada</taxon>
        <taxon>Diplomonadida</taxon>
        <taxon>Hexamitidae</taxon>
        <taxon>Hexamitinae</taxon>
        <taxon>Hexamita</taxon>
    </lineage>
</organism>
<reference evidence="3 4" key="2">
    <citation type="submission" date="2024-07" db="EMBL/GenBank/DDBJ databases">
        <authorList>
            <person name="Akdeniz Z."/>
        </authorList>
    </citation>
    <scope>NUCLEOTIDE SEQUENCE [LARGE SCALE GENOMIC DNA]</scope>
</reference>
<protein>
    <submittedName>
        <fullName evidence="2">Transmembrane domain-containing protein</fullName>
    </submittedName>
    <submittedName>
        <fullName evidence="3">Transmembrane_domain-containing protein</fullName>
    </submittedName>
</protein>
<gene>
    <name evidence="3" type="ORF">HINF_LOCUS17476</name>
    <name evidence="2" type="ORF">HINF_LOCUS55559</name>
</gene>
<dbReference type="AlphaFoldDB" id="A0AA86UU13"/>
<evidence type="ECO:0000313" key="2">
    <source>
        <dbReference type="EMBL" id="CAI9967914.1"/>
    </source>
</evidence>
<feature type="transmembrane region" description="Helical" evidence="1">
    <location>
        <begin position="55"/>
        <end position="73"/>
    </location>
</feature>
<sequence length="282" mass="32927">MKNCPEWFSYCAKGKDWSASIILTGCVSMCVLLLCAVTLFVLYRKNMHHFVHMKQHYKIFTMIIICAILRVPWWLMNTFLYEQNSPPVVADQMINRICMLALYLAQSFYVQTWLRVILMLRQFRGEYALKLLFLILDSIVTILMLCETVYAAFDVSTPTGFGIIYELGVYFMACCSLLSCILYISVGSVFLFKMKKFYCFCSKTILFFVAVSVILTLSAVSRFYCLFYKHFFNKLMNDEDFAIFCYFLPDFFPIVCILAMQASAYHGEKKKNKDTEGWVTYM</sequence>
<comment type="caution">
    <text evidence="2">The sequence shown here is derived from an EMBL/GenBank/DDBJ whole genome shotgun (WGS) entry which is preliminary data.</text>
</comment>
<reference evidence="2" key="1">
    <citation type="submission" date="2023-06" db="EMBL/GenBank/DDBJ databases">
        <authorList>
            <person name="Kurt Z."/>
        </authorList>
    </citation>
    <scope>NUCLEOTIDE SEQUENCE</scope>
</reference>
<name>A0AA86UU13_9EUKA</name>
<dbReference type="EMBL" id="CATOUU010001031">
    <property type="protein sequence ID" value="CAI9967914.1"/>
    <property type="molecule type" value="Genomic_DNA"/>
</dbReference>